<comment type="caution">
    <text evidence="2">The sequence shown here is derived from an EMBL/GenBank/DDBJ whole genome shotgun (WGS) entry which is preliminary data.</text>
</comment>
<dbReference type="Proteomes" id="UP000198424">
    <property type="component" value="Unassembled WGS sequence"/>
</dbReference>
<evidence type="ECO:0000313" key="4">
    <source>
        <dbReference type="Proteomes" id="UP000028712"/>
    </source>
</evidence>
<gene>
    <name evidence="3" type="ORF">B0A62_24750</name>
    <name evidence="2" type="ORF">IW20_08430</name>
</gene>
<dbReference type="OrthoDB" id="1700487at2"/>
<dbReference type="SUPFAM" id="SSF88697">
    <property type="entry name" value="PUA domain-like"/>
    <property type="match status" value="1"/>
</dbReference>
<dbReference type="Proteomes" id="UP000028712">
    <property type="component" value="Unassembled WGS sequence"/>
</dbReference>
<keyword evidence="5" id="KW-1185">Reference proteome</keyword>
<reference evidence="3 5" key="2">
    <citation type="submission" date="2016-11" db="EMBL/GenBank/DDBJ databases">
        <title>Whole genomes of Flavobacteriaceae.</title>
        <authorList>
            <person name="Stine C."/>
            <person name="Li C."/>
            <person name="Tadesse D."/>
        </authorList>
    </citation>
    <scope>NUCLEOTIDE SEQUENCE [LARGE SCALE GENOMIC DNA]</scope>
    <source>
        <strain evidence="3 5">ATCC 29551</strain>
    </source>
</reference>
<dbReference type="InterPro" id="IPR039440">
    <property type="entry name" value="DUF3850"/>
</dbReference>
<organism evidence="2 4">
    <name type="scientific">Flavobacterium hydatis</name>
    <name type="common">Cytophaga aquatilis</name>
    <dbReference type="NCBI Taxonomy" id="991"/>
    <lineage>
        <taxon>Bacteria</taxon>
        <taxon>Pseudomonadati</taxon>
        <taxon>Bacteroidota</taxon>
        <taxon>Flavobacteriia</taxon>
        <taxon>Flavobacteriales</taxon>
        <taxon>Flavobacteriaceae</taxon>
        <taxon>Flavobacterium</taxon>
    </lineage>
</organism>
<evidence type="ECO:0000313" key="3">
    <source>
        <dbReference type="EMBL" id="OXA85043.1"/>
    </source>
</evidence>
<dbReference type="AlphaFoldDB" id="A0A086AKZ2"/>
<evidence type="ECO:0000259" key="1">
    <source>
        <dbReference type="Pfam" id="PF12961"/>
    </source>
</evidence>
<protein>
    <recommendedName>
        <fullName evidence="1">DUF3850 domain-containing protein</fullName>
    </recommendedName>
</protein>
<dbReference type="EMBL" id="MUGY01000061">
    <property type="protein sequence ID" value="OXA85043.1"/>
    <property type="molecule type" value="Genomic_DNA"/>
</dbReference>
<name>A0A086AKZ2_FLAHY</name>
<sequence>MMHDLKIKYEFAQLHFIGKKNWELRKNDRDYKVGDTIRFTVLEWESSSNWKYERTITNVFDDTNLGLQEGYVILSIEKKL</sequence>
<dbReference type="Pfam" id="PF12961">
    <property type="entry name" value="DUF3850"/>
    <property type="match status" value="1"/>
</dbReference>
<evidence type="ECO:0000313" key="5">
    <source>
        <dbReference type="Proteomes" id="UP000198424"/>
    </source>
</evidence>
<evidence type="ECO:0000313" key="2">
    <source>
        <dbReference type="EMBL" id="KFF17356.1"/>
    </source>
</evidence>
<dbReference type="EMBL" id="JPRM01000010">
    <property type="protein sequence ID" value="KFF17356.1"/>
    <property type="molecule type" value="Genomic_DNA"/>
</dbReference>
<proteinExistence type="predicted"/>
<dbReference type="RefSeq" id="WP_035620770.1">
    <property type="nucleotide sequence ID" value="NZ_JBEWQG010000003.1"/>
</dbReference>
<dbReference type="InterPro" id="IPR015947">
    <property type="entry name" value="PUA-like_sf"/>
</dbReference>
<dbReference type="Gene3D" id="2.30.130.30">
    <property type="entry name" value="Hypothetical protein"/>
    <property type="match status" value="1"/>
</dbReference>
<accession>A0A086AKZ2</accession>
<feature type="domain" description="DUF3850" evidence="1">
    <location>
        <begin position="2"/>
        <end position="76"/>
    </location>
</feature>
<dbReference type="STRING" id="991.IW20_08430"/>
<reference evidence="2 4" key="1">
    <citation type="submission" date="2014-07" db="EMBL/GenBank/DDBJ databases">
        <title>Genome of Flavobacterium hydatis DSM 2063.</title>
        <authorList>
            <person name="Pipes S.E."/>
            <person name="Stropko S.J."/>
            <person name="Newman J.D."/>
        </authorList>
    </citation>
    <scope>NUCLEOTIDE SEQUENCE [LARGE SCALE GENOMIC DNA]</scope>
    <source>
        <strain evidence="2 4">DSM 2063</strain>
    </source>
</reference>